<dbReference type="AlphaFoldDB" id="A0A8H6KYC6"/>
<evidence type="ECO:0000313" key="3">
    <source>
        <dbReference type="EMBL" id="KAF6228977.1"/>
    </source>
</evidence>
<name>A0A8H6KYC6_9LECA</name>
<dbReference type="InterPro" id="IPR010730">
    <property type="entry name" value="HET"/>
</dbReference>
<proteinExistence type="predicted"/>
<dbReference type="Proteomes" id="UP000593566">
    <property type="component" value="Unassembled WGS sequence"/>
</dbReference>
<dbReference type="GeneID" id="59335490"/>
<comment type="caution">
    <text evidence="3">The sequence shown here is derived from an EMBL/GenBank/DDBJ whole genome shotgun (WGS) entry which is preliminary data.</text>
</comment>
<evidence type="ECO:0000313" key="4">
    <source>
        <dbReference type="Proteomes" id="UP000593566"/>
    </source>
</evidence>
<feature type="domain" description="Heterokaryon incompatibility" evidence="2">
    <location>
        <begin position="132"/>
        <end position="296"/>
    </location>
</feature>
<gene>
    <name evidence="3" type="ORF">HO133_007090</name>
</gene>
<protein>
    <recommendedName>
        <fullName evidence="2">Heterokaryon incompatibility domain-containing protein</fullName>
    </recommendedName>
</protein>
<sequence length="835" mass="95196">MMKKSTQFQAPEPDRILPEWIWRLRTAWATTQTYDRIRDGIGDKILRPLGGNWGRKNARRNVNGEWRFERHSRPIVEKTSARANEFLGELVYQYLPLPSASSIRLLRLQPGSLPMPVQCLMSTHEIEQAPAFQALSYTWGQKIEHRIGCDDVERNSIRGGGHYVSIHESLWLALQRLRHETEERILWIDAICISQVNNAERNDQVLLMRKLFHKAESVIIWLGEESHDSAVAFDLVSRIVAAAATEQARSPVNAKQVVKAQDLGGLALLEYSSPAWEALNSLFWRPWFSRVWVIQEVTVARGASVLCGPSHCQWWHLTTTARYIEDHSLTAITRVDPQTAIKFADLGQRFREGPPHLLLELLSQARDSYSTDDRDKIFALLGIAGDAEYSLLKPNYKKPLVDVYTTLTKHLIERDRSLDVLSAVEDRQFRLKRDRELDKKIEGLEGNELPMNSQLPSWVPDWEVHRPSSPFVLHPAFATMKAAGSTQASCTFSTDGLTLLSRGIAFDQIAYVGDPFMEAVPAPRSLFPQPPTTNVRLRTRIAHTAIDFLTDQRGRQWEKLARDLKVYPTGEDILDAFIRTLVAGDASFLGLPQERLRAHYTAWRKYWRIAGVNDPNFVHTAYERNVADEITLATQFLQGQLKAAYGRRFFTTSNKYMGLAQSGVRIGHAVVILHGGRTPYLLQRVGSSGYRFVGECYVHGHMNGEALTKPIPEQEFAIRLEIGLVRRKQIRTAWKTVMDLFEELPYMLGVYRRKLNSAVRMDTRSKAKAAPPYHIYATSPHYKACLLGQDSTDHRNRRAGEQSFSKRSSELTSPLQTGMYSKRRQLQIYFSGFSD</sequence>
<accession>A0A8H6KYC6</accession>
<reference evidence="3 4" key="1">
    <citation type="journal article" date="2020" name="Genomics">
        <title>Complete, high-quality genomes from long-read metagenomic sequencing of two wolf lichen thalli reveals enigmatic genome architecture.</title>
        <authorList>
            <person name="McKenzie S.K."/>
            <person name="Walston R.F."/>
            <person name="Allen J.L."/>
        </authorList>
    </citation>
    <scope>NUCLEOTIDE SEQUENCE [LARGE SCALE GENOMIC DNA]</scope>
    <source>
        <strain evidence="3">WasteWater1</strain>
    </source>
</reference>
<keyword evidence="4" id="KW-1185">Reference proteome</keyword>
<evidence type="ECO:0000256" key="1">
    <source>
        <dbReference type="SAM" id="MobiDB-lite"/>
    </source>
</evidence>
<dbReference type="InterPro" id="IPR052895">
    <property type="entry name" value="HetReg/Transcr_Mod"/>
</dbReference>
<dbReference type="EMBL" id="JACCJB010000003">
    <property type="protein sequence ID" value="KAF6228977.1"/>
    <property type="molecule type" value="Genomic_DNA"/>
</dbReference>
<dbReference type="PANTHER" id="PTHR24148">
    <property type="entry name" value="ANKYRIN REPEAT DOMAIN-CONTAINING PROTEIN 39 HOMOLOG-RELATED"/>
    <property type="match status" value="1"/>
</dbReference>
<feature type="region of interest" description="Disordered" evidence="1">
    <location>
        <begin position="794"/>
        <end position="816"/>
    </location>
</feature>
<dbReference type="Pfam" id="PF06985">
    <property type="entry name" value="HET"/>
    <property type="match status" value="1"/>
</dbReference>
<evidence type="ECO:0000259" key="2">
    <source>
        <dbReference type="Pfam" id="PF06985"/>
    </source>
</evidence>
<dbReference type="RefSeq" id="XP_037156619.1">
    <property type="nucleotide sequence ID" value="XM_037297984.1"/>
</dbReference>
<organism evidence="3 4">
    <name type="scientific">Letharia lupina</name>
    <dbReference type="NCBI Taxonomy" id="560253"/>
    <lineage>
        <taxon>Eukaryota</taxon>
        <taxon>Fungi</taxon>
        <taxon>Dikarya</taxon>
        <taxon>Ascomycota</taxon>
        <taxon>Pezizomycotina</taxon>
        <taxon>Lecanoromycetes</taxon>
        <taxon>OSLEUM clade</taxon>
        <taxon>Lecanoromycetidae</taxon>
        <taxon>Lecanorales</taxon>
        <taxon>Lecanorineae</taxon>
        <taxon>Parmeliaceae</taxon>
        <taxon>Letharia</taxon>
    </lineage>
</organism>
<dbReference type="Pfam" id="PF26639">
    <property type="entry name" value="Het-6_barrel"/>
    <property type="match status" value="1"/>
</dbReference>
<feature type="compositionally biased region" description="Polar residues" evidence="1">
    <location>
        <begin position="802"/>
        <end position="816"/>
    </location>
</feature>
<dbReference type="PANTHER" id="PTHR24148:SF73">
    <property type="entry name" value="HET DOMAIN PROTEIN (AFU_ORTHOLOGUE AFUA_8G01020)"/>
    <property type="match status" value="1"/>
</dbReference>